<reference evidence="9 10" key="1">
    <citation type="submission" date="2018-04" db="EMBL/GenBank/DDBJ databases">
        <title>Genomic Encyclopedia of Archaeal and Bacterial Type Strains, Phase II (KMG-II): from individual species to whole genera.</title>
        <authorList>
            <person name="Goeker M."/>
        </authorList>
    </citation>
    <scope>NUCLEOTIDE SEQUENCE [LARGE SCALE GENOMIC DNA]</scope>
    <source>
        <strain evidence="9 10">DSM 29955</strain>
    </source>
</reference>
<evidence type="ECO:0000256" key="5">
    <source>
        <dbReference type="ARBA" id="ARBA00022989"/>
    </source>
</evidence>
<feature type="domain" description="Tripartite ATP-independent periplasmic transporters DctQ component" evidence="8">
    <location>
        <begin position="32"/>
        <end position="166"/>
    </location>
</feature>
<name>A0A2T6KGE3_9RHOB</name>
<gene>
    <name evidence="9" type="ORF">C8N45_106225</name>
</gene>
<evidence type="ECO:0000313" key="9">
    <source>
        <dbReference type="EMBL" id="PUB14350.1"/>
    </source>
</evidence>
<feature type="transmembrane region" description="Helical" evidence="7">
    <location>
        <begin position="102"/>
        <end position="123"/>
    </location>
</feature>
<dbReference type="Proteomes" id="UP000244523">
    <property type="component" value="Unassembled WGS sequence"/>
</dbReference>
<organism evidence="9 10">
    <name type="scientific">Yoonia sediminilitoris</name>
    <dbReference type="NCBI Taxonomy" id="1286148"/>
    <lineage>
        <taxon>Bacteria</taxon>
        <taxon>Pseudomonadati</taxon>
        <taxon>Pseudomonadota</taxon>
        <taxon>Alphaproteobacteria</taxon>
        <taxon>Rhodobacterales</taxon>
        <taxon>Paracoccaceae</taxon>
        <taxon>Yoonia</taxon>
    </lineage>
</organism>
<accession>A0A2T6KGE3</accession>
<feature type="transmembrane region" description="Helical" evidence="7">
    <location>
        <begin position="143"/>
        <end position="166"/>
    </location>
</feature>
<keyword evidence="7" id="KW-0997">Cell inner membrane</keyword>
<keyword evidence="10" id="KW-1185">Reference proteome</keyword>
<evidence type="ECO:0000256" key="7">
    <source>
        <dbReference type="RuleBase" id="RU369079"/>
    </source>
</evidence>
<evidence type="ECO:0000256" key="1">
    <source>
        <dbReference type="ARBA" id="ARBA00004651"/>
    </source>
</evidence>
<evidence type="ECO:0000256" key="2">
    <source>
        <dbReference type="ARBA" id="ARBA00022448"/>
    </source>
</evidence>
<protein>
    <recommendedName>
        <fullName evidence="7">TRAP transporter small permease protein</fullName>
    </recommendedName>
</protein>
<comment type="caution">
    <text evidence="9">The sequence shown here is derived from an EMBL/GenBank/DDBJ whole genome shotgun (WGS) entry which is preliminary data.</text>
</comment>
<keyword evidence="2 7" id="KW-0813">Transport</keyword>
<comment type="subunit">
    <text evidence="7">The complex comprises the extracytoplasmic solute receptor protein and the two transmembrane proteins.</text>
</comment>
<keyword evidence="5 7" id="KW-1133">Transmembrane helix</keyword>
<comment type="function">
    <text evidence="7">Part of the tripartite ATP-independent periplasmic (TRAP) transport system.</text>
</comment>
<keyword evidence="6 7" id="KW-0472">Membrane</keyword>
<evidence type="ECO:0000256" key="3">
    <source>
        <dbReference type="ARBA" id="ARBA00022475"/>
    </source>
</evidence>
<dbReference type="EMBL" id="QBUD01000006">
    <property type="protein sequence ID" value="PUB14350.1"/>
    <property type="molecule type" value="Genomic_DNA"/>
</dbReference>
<feature type="transmembrane region" description="Helical" evidence="7">
    <location>
        <begin position="56"/>
        <end position="73"/>
    </location>
</feature>
<comment type="similarity">
    <text evidence="7">Belongs to the TRAP transporter small permease family.</text>
</comment>
<dbReference type="GO" id="GO:0022857">
    <property type="term" value="F:transmembrane transporter activity"/>
    <property type="evidence" value="ECO:0007669"/>
    <property type="project" value="UniProtKB-UniRule"/>
</dbReference>
<sequence length="189" mass="20667">MMLTSAINGLSRVANSFAIAANVLGTLTVLALVVILNADVIARGLFNAPLRGTYEIVQLSVVLIVFLQLADVVRVDRLTRSDGFLNLLHGHLPRLAANLRRIINAVSAIFMGLIAYIMFPEFLKMWGTQDFFGIPGIFTVPWWPVKLVIAGGSALACLIFALKVITAQDRPQLVRMPEHKTTERGGLNT</sequence>
<evidence type="ECO:0000313" key="10">
    <source>
        <dbReference type="Proteomes" id="UP000244523"/>
    </source>
</evidence>
<dbReference type="InterPro" id="IPR055348">
    <property type="entry name" value="DctQ"/>
</dbReference>
<dbReference type="GO" id="GO:0005886">
    <property type="term" value="C:plasma membrane"/>
    <property type="evidence" value="ECO:0007669"/>
    <property type="project" value="UniProtKB-SubCell"/>
</dbReference>
<feature type="transmembrane region" description="Helical" evidence="7">
    <location>
        <begin position="12"/>
        <end position="36"/>
    </location>
</feature>
<evidence type="ECO:0000259" key="8">
    <source>
        <dbReference type="Pfam" id="PF04290"/>
    </source>
</evidence>
<dbReference type="RefSeq" id="WP_245882667.1">
    <property type="nucleotide sequence ID" value="NZ_QBUD01000006.1"/>
</dbReference>
<keyword evidence="4 7" id="KW-0812">Transmembrane</keyword>
<dbReference type="AlphaFoldDB" id="A0A2T6KGE3"/>
<proteinExistence type="inferred from homology"/>
<comment type="subcellular location">
    <subcellularLocation>
        <location evidence="7">Cell inner membrane</location>
        <topology evidence="7">Multi-pass membrane protein</topology>
    </subcellularLocation>
    <subcellularLocation>
        <location evidence="1">Cell membrane</location>
        <topology evidence="1">Multi-pass membrane protein</topology>
    </subcellularLocation>
</comment>
<evidence type="ECO:0000256" key="4">
    <source>
        <dbReference type="ARBA" id="ARBA00022692"/>
    </source>
</evidence>
<evidence type="ECO:0000256" key="6">
    <source>
        <dbReference type="ARBA" id="ARBA00023136"/>
    </source>
</evidence>
<keyword evidence="3" id="KW-1003">Cell membrane</keyword>
<dbReference type="Pfam" id="PF04290">
    <property type="entry name" value="DctQ"/>
    <property type="match status" value="1"/>
</dbReference>